<keyword evidence="4" id="KW-1185">Reference proteome</keyword>
<sequence length="125" mass="13393">MKTFILIGLVTLCFLAVVQGLQCNVCGLKVAIVGCVQSKGTKTCNANEKCQTIKGYIGSAHVFSKLDCSTTDSENCNVTEKSENTFGFTYNKYCCNTDLCNSASALQLPLLAGFSAMIILLLKLS</sequence>
<dbReference type="FunCoup" id="A0A6P7XCL8">
    <property type="interactions" value="6"/>
</dbReference>
<accession>A0A6P7XCL8</accession>
<feature type="signal peptide" evidence="2">
    <location>
        <begin position="1"/>
        <end position="20"/>
    </location>
</feature>
<dbReference type="CTD" id="80740"/>
<dbReference type="InParanoid" id="A0A6P7XCL8"/>
<name>A0A6P7XCL8_9AMPH</name>
<dbReference type="InterPro" id="IPR039237">
    <property type="entry name" value="LY6G6C"/>
</dbReference>
<keyword evidence="1" id="KW-1133">Transmembrane helix</keyword>
<dbReference type="PANTHER" id="PTHR32149:SF2">
    <property type="entry name" value="LYMPHOCYTE ANTIGEN 6 COMPLEX LOCUS PROTEIN G6C"/>
    <property type="match status" value="1"/>
</dbReference>
<dbReference type="Pfam" id="PF00021">
    <property type="entry name" value="UPAR_LY6"/>
    <property type="match status" value="1"/>
</dbReference>
<dbReference type="InterPro" id="IPR045860">
    <property type="entry name" value="Snake_toxin-like_sf"/>
</dbReference>
<evidence type="ECO:0000259" key="3">
    <source>
        <dbReference type="Pfam" id="PF00021"/>
    </source>
</evidence>
<feature type="chain" id="PRO_5027716502" evidence="2">
    <location>
        <begin position="21"/>
        <end position="125"/>
    </location>
</feature>
<dbReference type="GeneID" id="115466291"/>
<proteinExistence type="predicted"/>
<keyword evidence="1" id="KW-0812">Transmembrane</keyword>
<evidence type="ECO:0000313" key="5">
    <source>
        <dbReference type="RefSeq" id="XP_030053312.1"/>
    </source>
</evidence>
<dbReference type="GO" id="GO:0009897">
    <property type="term" value="C:external side of plasma membrane"/>
    <property type="evidence" value="ECO:0007669"/>
    <property type="project" value="TreeGrafter"/>
</dbReference>
<dbReference type="GO" id="GO:0032991">
    <property type="term" value="C:protein-containing complex"/>
    <property type="evidence" value="ECO:0007669"/>
    <property type="project" value="TreeGrafter"/>
</dbReference>
<dbReference type="Proteomes" id="UP000515156">
    <property type="component" value="Chromosome 3"/>
</dbReference>
<keyword evidence="1" id="KW-0472">Membrane</keyword>
<dbReference type="InterPro" id="IPR016054">
    <property type="entry name" value="LY6_UPA_recep-like"/>
</dbReference>
<dbReference type="RefSeq" id="XP_030053312.1">
    <property type="nucleotide sequence ID" value="XM_030197452.1"/>
</dbReference>
<evidence type="ECO:0000313" key="4">
    <source>
        <dbReference type="Proteomes" id="UP000515156"/>
    </source>
</evidence>
<dbReference type="SUPFAM" id="SSF57302">
    <property type="entry name" value="Snake toxin-like"/>
    <property type="match status" value="1"/>
</dbReference>
<organism evidence="4 5">
    <name type="scientific">Microcaecilia unicolor</name>
    <dbReference type="NCBI Taxonomy" id="1415580"/>
    <lineage>
        <taxon>Eukaryota</taxon>
        <taxon>Metazoa</taxon>
        <taxon>Chordata</taxon>
        <taxon>Craniata</taxon>
        <taxon>Vertebrata</taxon>
        <taxon>Euteleostomi</taxon>
        <taxon>Amphibia</taxon>
        <taxon>Gymnophiona</taxon>
        <taxon>Siphonopidae</taxon>
        <taxon>Microcaecilia</taxon>
    </lineage>
</organism>
<dbReference type="OrthoDB" id="5962859at2759"/>
<keyword evidence="2" id="KW-0732">Signal</keyword>
<evidence type="ECO:0000256" key="1">
    <source>
        <dbReference type="SAM" id="Phobius"/>
    </source>
</evidence>
<reference evidence="5" key="1">
    <citation type="submission" date="2025-08" db="UniProtKB">
        <authorList>
            <consortium name="RefSeq"/>
        </authorList>
    </citation>
    <scope>IDENTIFICATION</scope>
</reference>
<dbReference type="KEGG" id="muo:115466291"/>
<dbReference type="PANTHER" id="PTHR32149">
    <property type="entry name" value="LYMPHOCYTE ANTIGEN 6 COMPLEX LOCUS PROTEIN G6C"/>
    <property type="match status" value="1"/>
</dbReference>
<gene>
    <name evidence="5" type="primary">LY6G6C</name>
</gene>
<dbReference type="AlphaFoldDB" id="A0A6P7XCL8"/>
<feature type="transmembrane region" description="Helical" evidence="1">
    <location>
        <begin position="104"/>
        <end position="122"/>
    </location>
</feature>
<feature type="domain" description="UPAR/Ly6" evidence="3">
    <location>
        <begin position="19"/>
        <end position="103"/>
    </location>
</feature>
<evidence type="ECO:0000256" key="2">
    <source>
        <dbReference type="SAM" id="SignalP"/>
    </source>
</evidence>
<protein>
    <submittedName>
        <fullName evidence="5">Lymphocyte antigen 6 complex locus protein G6c</fullName>
    </submittedName>
</protein>